<evidence type="ECO:0000313" key="2">
    <source>
        <dbReference type="EMBL" id="PIO64169.1"/>
    </source>
</evidence>
<accession>A0A2G9U1M4</accession>
<keyword evidence="3" id="KW-1185">Reference proteome</keyword>
<dbReference type="EMBL" id="KZ350162">
    <property type="protein sequence ID" value="PIO64169.1"/>
    <property type="molecule type" value="Genomic_DNA"/>
</dbReference>
<proteinExistence type="predicted"/>
<feature type="compositionally biased region" description="Basic and acidic residues" evidence="1">
    <location>
        <begin position="1"/>
        <end position="19"/>
    </location>
</feature>
<protein>
    <submittedName>
        <fullName evidence="2">Uncharacterized protein</fullName>
    </submittedName>
</protein>
<reference evidence="2 3" key="1">
    <citation type="submission" date="2015-09" db="EMBL/GenBank/DDBJ databases">
        <title>Draft genome of the parasitic nematode Teladorsagia circumcincta isolate WARC Sus (inbred).</title>
        <authorList>
            <person name="Mitreva M."/>
        </authorList>
    </citation>
    <scope>NUCLEOTIDE SEQUENCE [LARGE SCALE GENOMIC DNA]</scope>
    <source>
        <strain evidence="2 3">S</strain>
    </source>
</reference>
<evidence type="ECO:0000313" key="3">
    <source>
        <dbReference type="Proteomes" id="UP000230423"/>
    </source>
</evidence>
<evidence type="ECO:0000256" key="1">
    <source>
        <dbReference type="SAM" id="MobiDB-lite"/>
    </source>
</evidence>
<organism evidence="2 3">
    <name type="scientific">Teladorsagia circumcincta</name>
    <name type="common">Brown stomach worm</name>
    <name type="synonym">Ostertagia circumcincta</name>
    <dbReference type="NCBI Taxonomy" id="45464"/>
    <lineage>
        <taxon>Eukaryota</taxon>
        <taxon>Metazoa</taxon>
        <taxon>Ecdysozoa</taxon>
        <taxon>Nematoda</taxon>
        <taxon>Chromadorea</taxon>
        <taxon>Rhabditida</taxon>
        <taxon>Rhabditina</taxon>
        <taxon>Rhabditomorpha</taxon>
        <taxon>Strongyloidea</taxon>
        <taxon>Trichostrongylidae</taxon>
        <taxon>Teladorsagia</taxon>
    </lineage>
</organism>
<gene>
    <name evidence="2" type="ORF">TELCIR_14212</name>
</gene>
<feature type="region of interest" description="Disordered" evidence="1">
    <location>
        <begin position="1"/>
        <end position="45"/>
    </location>
</feature>
<sequence length="196" mass="22354">MYGVRRSETETCRSAKEKSSTLPSSMRSSHSKSSSTASDSPHSHIVAHLTTSRRSKSMEMLRFTPSPSMMRQEFESCLNIMYLYDLNRLPNKMCILIIKFFSIVLIIRENTYWSSEMTIILEMLFGLIFDNRSANSAFKAVRHRTNRLLEPLQQCHVKSSTKRSEKGLFQAGNEGELALIATTLEKLLPYSFGKIA</sequence>
<dbReference type="Proteomes" id="UP000230423">
    <property type="component" value="Unassembled WGS sequence"/>
</dbReference>
<name>A0A2G9U1M4_TELCI</name>
<feature type="compositionally biased region" description="Low complexity" evidence="1">
    <location>
        <begin position="24"/>
        <end position="44"/>
    </location>
</feature>
<dbReference type="AlphaFoldDB" id="A0A2G9U1M4"/>